<dbReference type="OrthoDB" id="2015447at2759"/>
<dbReference type="InterPro" id="IPR023209">
    <property type="entry name" value="DAO"/>
</dbReference>
<dbReference type="Proteomes" id="UP000001070">
    <property type="component" value="Unassembled WGS sequence"/>
</dbReference>
<evidence type="ECO:0000313" key="9">
    <source>
        <dbReference type="EMBL" id="EDV99184.1"/>
    </source>
</evidence>
<feature type="binding site" evidence="7">
    <location>
        <position position="315"/>
    </location>
    <ligand>
        <name>D-dopa</name>
        <dbReference type="ChEBI" id="CHEBI:149689"/>
    </ligand>
</feature>
<evidence type="ECO:0000313" key="10">
    <source>
        <dbReference type="Proteomes" id="UP000001070"/>
    </source>
</evidence>
<sequence length="341" mass="37922">MLRVAVIGAGVNGVACAIKILEHYQDEKKTNVQVTIISDEFTPNTTGDGSAGLWGPYLLGGTDESKVHKWSRDMHLFLEKIWLSEDAGEAGVCLIPCVRLSTDPNASVGEFWRDIVYGAVDLTAEQLTAYNKNRDIKFTSGLSFVTYTSEPVKLLPYLTKRFVRRGGRIEQQKVTDLETFVRDSPYDVIVNCTGLGSRQLLNDDSMYAVRGQVTRIKANWVFTAILDESDVGNYIIPNTESVVLGGTHQVKDYSTKVCETDKRFIIDGCRSLMPALEHTQHLFDWVGLRPGRDQLRLESERRGRKLLIHNYGHGGSGVTLAWGCADDVLSLLVAAQIKSHL</sequence>
<feature type="binding site" evidence="7">
    <location>
        <position position="193"/>
    </location>
    <ligand>
        <name>FAD</name>
        <dbReference type="ChEBI" id="CHEBI:57692"/>
    </ligand>
</feature>
<dbReference type="AlphaFoldDB" id="B4JQK4"/>
<dbReference type="PROSITE" id="PS00677">
    <property type="entry name" value="DAO"/>
    <property type="match status" value="1"/>
</dbReference>
<dbReference type="GO" id="GO:0019478">
    <property type="term" value="P:D-amino acid catabolic process"/>
    <property type="evidence" value="ECO:0007669"/>
    <property type="project" value="TreeGrafter"/>
</dbReference>
<comment type="subcellular location">
    <subcellularLocation>
        <location evidence="2">Peroxisome matrix</location>
    </subcellularLocation>
</comment>
<dbReference type="InParanoid" id="B4JQK4"/>
<feature type="binding site" evidence="7">
    <location>
        <begin position="314"/>
        <end position="319"/>
    </location>
    <ligand>
        <name>FAD</name>
        <dbReference type="ChEBI" id="CHEBI:57692"/>
    </ligand>
</feature>
<evidence type="ECO:0000256" key="6">
    <source>
        <dbReference type="ARBA" id="ARBA00023002"/>
    </source>
</evidence>
<feature type="binding site" evidence="7">
    <location>
        <position position="234"/>
    </location>
    <ligand>
        <name>D-dopa</name>
        <dbReference type="ChEBI" id="CHEBI:149689"/>
    </ligand>
</feature>
<dbReference type="STRING" id="7222.B4JQK4"/>
<organism evidence="10">
    <name type="scientific">Drosophila grimshawi</name>
    <name type="common">Hawaiian fruit fly</name>
    <name type="synonym">Idiomyia grimshawi</name>
    <dbReference type="NCBI Taxonomy" id="7222"/>
    <lineage>
        <taxon>Eukaryota</taxon>
        <taxon>Metazoa</taxon>
        <taxon>Ecdysozoa</taxon>
        <taxon>Arthropoda</taxon>
        <taxon>Hexapoda</taxon>
        <taxon>Insecta</taxon>
        <taxon>Pterygota</taxon>
        <taxon>Neoptera</taxon>
        <taxon>Endopterygota</taxon>
        <taxon>Diptera</taxon>
        <taxon>Brachycera</taxon>
        <taxon>Muscomorpha</taxon>
        <taxon>Ephydroidea</taxon>
        <taxon>Drosophilidae</taxon>
        <taxon>Drosophila</taxon>
        <taxon>Hawaiian Drosophila</taxon>
    </lineage>
</organism>
<dbReference type="PhylomeDB" id="B4JQK4"/>
<dbReference type="GO" id="GO:0003884">
    <property type="term" value="F:D-amino-acid oxidase activity"/>
    <property type="evidence" value="ECO:0007669"/>
    <property type="project" value="InterPro"/>
</dbReference>
<evidence type="ECO:0000256" key="2">
    <source>
        <dbReference type="ARBA" id="ARBA00004253"/>
    </source>
</evidence>
<dbReference type="SUPFAM" id="SSF51971">
    <property type="entry name" value="Nucleotide-binding domain"/>
    <property type="match status" value="1"/>
</dbReference>
<dbReference type="PANTHER" id="PTHR11530:SF11">
    <property type="entry name" value="D-ASPARTATE OXIDASE"/>
    <property type="match status" value="1"/>
</dbReference>
<comment type="cofactor">
    <cofactor evidence="1 7">
        <name>FAD</name>
        <dbReference type="ChEBI" id="CHEBI:57692"/>
    </cofactor>
</comment>
<evidence type="ECO:0000256" key="3">
    <source>
        <dbReference type="ARBA" id="ARBA00006730"/>
    </source>
</evidence>
<keyword evidence="10" id="KW-1185">Reference proteome</keyword>
<gene>
    <name evidence="9" type="primary">Dgri\GH13713</name>
    <name evidence="9" type="ORF">Dgri_GH13713</name>
</gene>
<dbReference type="HOGENOM" id="CLU_034311_0_2_1"/>
<dbReference type="GO" id="GO:0005782">
    <property type="term" value="C:peroxisomal matrix"/>
    <property type="evidence" value="ECO:0007669"/>
    <property type="project" value="UniProtKB-SubCell"/>
</dbReference>
<comment type="similarity">
    <text evidence="3">Belongs to the DAMOX/DASOX family.</text>
</comment>
<evidence type="ECO:0000256" key="5">
    <source>
        <dbReference type="ARBA" id="ARBA00022827"/>
    </source>
</evidence>
<dbReference type="eggNOG" id="KOG3923">
    <property type="taxonomic scope" value="Eukaryota"/>
</dbReference>
<reference evidence="9 10" key="1">
    <citation type="journal article" date="2007" name="Nature">
        <title>Evolution of genes and genomes on the Drosophila phylogeny.</title>
        <authorList>
            <consortium name="Drosophila 12 Genomes Consortium"/>
            <person name="Clark A.G."/>
            <person name="Eisen M.B."/>
            <person name="Smith D.R."/>
            <person name="Bergman C.M."/>
            <person name="Oliver B."/>
            <person name="Markow T.A."/>
            <person name="Kaufman T.C."/>
            <person name="Kellis M."/>
            <person name="Gelbart W."/>
            <person name="Iyer V.N."/>
            <person name="Pollard D.A."/>
            <person name="Sackton T.B."/>
            <person name="Larracuente A.M."/>
            <person name="Singh N.D."/>
            <person name="Abad J.P."/>
            <person name="Abt D.N."/>
            <person name="Adryan B."/>
            <person name="Aguade M."/>
            <person name="Akashi H."/>
            <person name="Anderson W.W."/>
            <person name="Aquadro C.F."/>
            <person name="Ardell D.H."/>
            <person name="Arguello R."/>
            <person name="Artieri C.G."/>
            <person name="Barbash D.A."/>
            <person name="Barker D."/>
            <person name="Barsanti P."/>
            <person name="Batterham P."/>
            <person name="Batzoglou S."/>
            <person name="Begun D."/>
            <person name="Bhutkar A."/>
            <person name="Blanco E."/>
            <person name="Bosak S.A."/>
            <person name="Bradley R.K."/>
            <person name="Brand A.D."/>
            <person name="Brent M.R."/>
            <person name="Brooks A.N."/>
            <person name="Brown R.H."/>
            <person name="Butlin R.K."/>
            <person name="Caggese C."/>
            <person name="Calvi B.R."/>
            <person name="Bernardo de Carvalho A."/>
            <person name="Caspi A."/>
            <person name="Castrezana S."/>
            <person name="Celniker S.E."/>
            <person name="Chang J.L."/>
            <person name="Chapple C."/>
            <person name="Chatterji S."/>
            <person name="Chinwalla A."/>
            <person name="Civetta A."/>
            <person name="Clifton S.W."/>
            <person name="Comeron J.M."/>
            <person name="Costello J.C."/>
            <person name="Coyne J.A."/>
            <person name="Daub J."/>
            <person name="David R.G."/>
            <person name="Delcher A.L."/>
            <person name="Delehaunty K."/>
            <person name="Do C.B."/>
            <person name="Ebling H."/>
            <person name="Edwards K."/>
            <person name="Eickbush T."/>
            <person name="Evans J.D."/>
            <person name="Filipski A."/>
            <person name="Findeiss S."/>
            <person name="Freyhult E."/>
            <person name="Fulton L."/>
            <person name="Fulton R."/>
            <person name="Garcia A.C."/>
            <person name="Gardiner A."/>
            <person name="Garfield D.A."/>
            <person name="Garvin B.E."/>
            <person name="Gibson G."/>
            <person name="Gilbert D."/>
            <person name="Gnerre S."/>
            <person name="Godfrey J."/>
            <person name="Good R."/>
            <person name="Gotea V."/>
            <person name="Gravely B."/>
            <person name="Greenberg A.J."/>
            <person name="Griffiths-Jones S."/>
            <person name="Gross S."/>
            <person name="Guigo R."/>
            <person name="Gustafson E.A."/>
            <person name="Haerty W."/>
            <person name="Hahn M.W."/>
            <person name="Halligan D.L."/>
            <person name="Halpern A.L."/>
            <person name="Halter G.M."/>
            <person name="Han M.V."/>
            <person name="Heger A."/>
            <person name="Hillier L."/>
            <person name="Hinrichs A.S."/>
            <person name="Holmes I."/>
            <person name="Hoskins R.A."/>
            <person name="Hubisz M.J."/>
            <person name="Hultmark D."/>
            <person name="Huntley M.A."/>
            <person name="Jaffe D.B."/>
            <person name="Jagadeeshan S."/>
            <person name="Jeck W.R."/>
            <person name="Johnson J."/>
            <person name="Jones C.D."/>
            <person name="Jordan W.C."/>
            <person name="Karpen G.H."/>
            <person name="Kataoka E."/>
            <person name="Keightley P.D."/>
            <person name="Kheradpour P."/>
            <person name="Kirkness E.F."/>
            <person name="Koerich L.B."/>
            <person name="Kristiansen K."/>
            <person name="Kudrna D."/>
            <person name="Kulathinal R.J."/>
            <person name="Kumar S."/>
            <person name="Kwok R."/>
            <person name="Lander E."/>
            <person name="Langley C.H."/>
            <person name="Lapoint R."/>
            <person name="Lazzaro B.P."/>
            <person name="Lee S.J."/>
            <person name="Levesque L."/>
            <person name="Li R."/>
            <person name="Lin C.F."/>
            <person name="Lin M.F."/>
            <person name="Lindblad-Toh K."/>
            <person name="Llopart A."/>
            <person name="Long M."/>
            <person name="Low L."/>
            <person name="Lozovsky E."/>
            <person name="Lu J."/>
            <person name="Luo M."/>
            <person name="Machado C.A."/>
            <person name="Makalowski W."/>
            <person name="Marzo M."/>
            <person name="Matsuda M."/>
            <person name="Matzkin L."/>
            <person name="McAllister B."/>
            <person name="McBride C.S."/>
            <person name="McKernan B."/>
            <person name="McKernan K."/>
            <person name="Mendez-Lago M."/>
            <person name="Minx P."/>
            <person name="Mollenhauer M.U."/>
            <person name="Montooth K."/>
            <person name="Mount S.M."/>
            <person name="Mu X."/>
            <person name="Myers E."/>
            <person name="Negre B."/>
            <person name="Newfeld S."/>
            <person name="Nielsen R."/>
            <person name="Noor M.A."/>
            <person name="O'Grady P."/>
            <person name="Pachter L."/>
            <person name="Papaceit M."/>
            <person name="Parisi M.J."/>
            <person name="Parisi M."/>
            <person name="Parts L."/>
            <person name="Pedersen J.S."/>
            <person name="Pesole G."/>
            <person name="Phillippy A.M."/>
            <person name="Ponting C.P."/>
            <person name="Pop M."/>
            <person name="Porcelli D."/>
            <person name="Powell J.R."/>
            <person name="Prohaska S."/>
            <person name="Pruitt K."/>
            <person name="Puig M."/>
            <person name="Quesneville H."/>
            <person name="Ram K.R."/>
            <person name="Rand D."/>
            <person name="Rasmussen M.D."/>
            <person name="Reed L.K."/>
            <person name="Reenan R."/>
            <person name="Reily A."/>
            <person name="Remington K.A."/>
            <person name="Rieger T.T."/>
            <person name="Ritchie M.G."/>
            <person name="Robin C."/>
            <person name="Rogers Y.H."/>
            <person name="Rohde C."/>
            <person name="Rozas J."/>
            <person name="Rubenfield M.J."/>
            <person name="Ruiz A."/>
            <person name="Russo S."/>
            <person name="Salzberg S.L."/>
            <person name="Sanchez-Gracia A."/>
            <person name="Saranga D.J."/>
            <person name="Sato H."/>
            <person name="Schaeffer S.W."/>
            <person name="Schatz M.C."/>
            <person name="Schlenke T."/>
            <person name="Schwartz R."/>
            <person name="Segarra C."/>
            <person name="Singh R.S."/>
            <person name="Sirot L."/>
            <person name="Sirota M."/>
            <person name="Sisneros N.B."/>
            <person name="Smith C.D."/>
            <person name="Smith T.F."/>
            <person name="Spieth J."/>
            <person name="Stage D.E."/>
            <person name="Stark A."/>
            <person name="Stephan W."/>
            <person name="Strausberg R.L."/>
            <person name="Strempel S."/>
            <person name="Sturgill D."/>
            <person name="Sutton G."/>
            <person name="Sutton G.G."/>
            <person name="Tao W."/>
            <person name="Teichmann S."/>
            <person name="Tobari Y.N."/>
            <person name="Tomimura Y."/>
            <person name="Tsolas J.M."/>
            <person name="Valente V.L."/>
            <person name="Venter E."/>
            <person name="Venter J.C."/>
            <person name="Vicario S."/>
            <person name="Vieira F.G."/>
            <person name="Vilella A.J."/>
            <person name="Villasante A."/>
            <person name="Walenz B."/>
            <person name="Wang J."/>
            <person name="Wasserman M."/>
            <person name="Watts T."/>
            <person name="Wilson D."/>
            <person name="Wilson R.K."/>
            <person name="Wing R.A."/>
            <person name="Wolfner M.F."/>
            <person name="Wong A."/>
            <person name="Wong G.K."/>
            <person name="Wu C.I."/>
            <person name="Wu G."/>
            <person name="Yamamoto D."/>
            <person name="Yang H.P."/>
            <person name="Yang S.P."/>
            <person name="Yorke J.A."/>
            <person name="Yoshida K."/>
            <person name="Zdobnov E."/>
            <person name="Zhang P."/>
            <person name="Zhang Y."/>
            <person name="Zimin A.V."/>
            <person name="Baldwin J."/>
            <person name="Abdouelleil A."/>
            <person name="Abdulkadir J."/>
            <person name="Abebe A."/>
            <person name="Abera B."/>
            <person name="Abreu J."/>
            <person name="Acer S.C."/>
            <person name="Aftuck L."/>
            <person name="Alexander A."/>
            <person name="An P."/>
            <person name="Anderson E."/>
            <person name="Anderson S."/>
            <person name="Arachi H."/>
            <person name="Azer M."/>
            <person name="Bachantsang P."/>
            <person name="Barry A."/>
            <person name="Bayul T."/>
            <person name="Berlin A."/>
            <person name="Bessette D."/>
            <person name="Bloom T."/>
            <person name="Blye J."/>
            <person name="Boguslavskiy L."/>
            <person name="Bonnet C."/>
            <person name="Boukhgalter B."/>
            <person name="Bourzgui I."/>
            <person name="Brown A."/>
            <person name="Cahill P."/>
            <person name="Channer S."/>
            <person name="Cheshatsang Y."/>
            <person name="Chuda L."/>
            <person name="Citroen M."/>
            <person name="Collymore A."/>
            <person name="Cooke P."/>
            <person name="Costello M."/>
            <person name="D'Aco K."/>
            <person name="Daza R."/>
            <person name="De Haan G."/>
            <person name="DeGray S."/>
            <person name="DeMaso C."/>
            <person name="Dhargay N."/>
            <person name="Dooley K."/>
            <person name="Dooley E."/>
            <person name="Doricent M."/>
            <person name="Dorje P."/>
            <person name="Dorjee K."/>
            <person name="Dupes A."/>
            <person name="Elong R."/>
            <person name="Falk J."/>
            <person name="Farina A."/>
            <person name="Faro S."/>
            <person name="Ferguson D."/>
            <person name="Fisher S."/>
            <person name="Foley C.D."/>
            <person name="Franke A."/>
            <person name="Friedrich D."/>
            <person name="Gadbois L."/>
            <person name="Gearin G."/>
            <person name="Gearin C.R."/>
            <person name="Giannoukos G."/>
            <person name="Goode T."/>
            <person name="Graham J."/>
            <person name="Grandbois E."/>
            <person name="Grewal S."/>
            <person name="Gyaltsen K."/>
            <person name="Hafez N."/>
            <person name="Hagos B."/>
            <person name="Hall J."/>
            <person name="Henson C."/>
            <person name="Hollinger A."/>
            <person name="Honan T."/>
            <person name="Huard M.D."/>
            <person name="Hughes L."/>
            <person name="Hurhula B."/>
            <person name="Husby M.E."/>
            <person name="Kamat A."/>
            <person name="Kanga B."/>
            <person name="Kashin S."/>
            <person name="Khazanovich D."/>
            <person name="Kisner P."/>
            <person name="Lance K."/>
            <person name="Lara M."/>
            <person name="Lee W."/>
            <person name="Lennon N."/>
            <person name="Letendre F."/>
            <person name="LeVine R."/>
            <person name="Lipovsky A."/>
            <person name="Liu X."/>
            <person name="Liu J."/>
            <person name="Liu S."/>
            <person name="Lokyitsang T."/>
            <person name="Lokyitsang Y."/>
            <person name="Lubonja R."/>
            <person name="Lui A."/>
            <person name="MacDonald P."/>
            <person name="Magnisalis V."/>
            <person name="Maru K."/>
            <person name="Matthews C."/>
            <person name="McCusker W."/>
            <person name="McDonough S."/>
            <person name="Mehta T."/>
            <person name="Meldrim J."/>
            <person name="Meneus L."/>
            <person name="Mihai O."/>
            <person name="Mihalev A."/>
            <person name="Mihova T."/>
            <person name="Mittelman R."/>
            <person name="Mlenga V."/>
            <person name="Montmayeur A."/>
            <person name="Mulrain L."/>
            <person name="Navidi A."/>
            <person name="Naylor J."/>
            <person name="Negash T."/>
            <person name="Nguyen T."/>
            <person name="Nguyen N."/>
            <person name="Nicol R."/>
            <person name="Norbu C."/>
            <person name="Norbu N."/>
            <person name="Novod N."/>
            <person name="O'Neill B."/>
            <person name="Osman S."/>
            <person name="Markiewicz E."/>
            <person name="Oyono O.L."/>
            <person name="Patti C."/>
            <person name="Phunkhang P."/>
            <person name="Pierre F."/>
            <person name="Priest M."/>
            <person name="Raghuraman S."/>
            <person name="Rege F."/>
            <person name="Reyes R."/>
            <person name="Rise C."/>
            <person name="Rogov P."/>
            <person name="Ross K."/>
            <person name="Ryan E."/>
            <person name="Settipalli S."/>
            <person name="Shea T."/>
            <person name="Sherpa N."/>
            <person name="Shi L."/>
            <person name="Shih D."/>
            <person name="Sparrow T."/>
            <person name="Spaulding J."/>
            <person name="Stalker J."/>
            <person name="Stange-Thomann N."/>
            <person name="Stavropoulos S."/>
            <person name="Stone C."/>
            <person name="Strader C."/>
            <person name="Tesfaye S."/>
            <person name="Thomson T."/>
            <person name="Thoulutsang Y."/>
            <person name="Thoulutsang D."/>
            <person name="Topham K."/>
            <person name="Topping I."/>
            <person name="Tsamla T."/>
            <person name="Vassiliev H."/>
            <person name="Vo A."/>
            <person name="Wangchuk T."/>
            <person name="Wangdi T."/>
            <person name="Weiand M."/>
            <person name="Wilkinson J."/>
            <person name="Wilson A."/>
            <person name="Yadav S."/>
            <person name="Young G."/>
            <person name="Yu Q."/>
            <person name="Zembek L."/>
            <person name="Zhong D."/>
            <person name="Zimmer A."/>
            <person name="Zwirko Z."/>
            <person name="Jaffe D.B."/>
            <person name="Alvarez P."/>
            <person name="Brockman W."/>
            <person name="Butler J."/>
            <person name="Chin C."/>
            <person name="Gnerre S."/>
            <person name="Grabherr M."/>
            <person name="Kleber M."/>
            <person name="Mauceli E."/>
            <person name="MacCallum I."/>
        </authorList>
    </citation>
    <scope>NUCLEOTIDE SEQUENCE [LARGE SCALE GENOMIC DNA]</scope>
    <source>
        <strain evidence="10">Tucson 15287-2541.00</strain>
    </source>
</reference>
<feature type="binding site" evidence="7">
    <location>
        <position position="174"/>
    </location>
    <ligand>
        <name>FAD</name>
        <dbReference type="ChEBI" id="CHEBI:57692"/>
    </ligand>
</feature>
<dbReference type="SUPFAM" id="SSF54373">
    <property type="entry name" value="FAD-linked reductases, C-terminal domain"/>
    <property type="match status" value="1"/>
</dbReference>
<dbReference type="PANTHER" id="PTHR11530">
    <property type="entry name" value="D-AMINO ACID OXIDASE"/>
    <property type="match status" value="1"/>
</dbReference>
<keyword evidence="6" id="KW-0560">Oxidoreductase</keyword>
<keyword evidence="5 7" id="KW-0274">FAD</keyword>
<dbReference type="OMA" id="TDPTRHM"/>
<keyword evidence="4" id="KW-0285">Flavoprotein</keyword>
<proteinExistence type="inferred from homology"/>
<feature type="binding site" evidence="7">
    <location>
        <begin position="51"/>
        <end position="53"/>
    </location>
    <ligand>
        <name>FAD</name>
        <dbReference type="ChEBI" id="CHEBI:57692"/>
    </ligand>
</feature>
<evidence type="ECO:0000256" key="1">
    <source>
        <dbReference type="ARBA" id="ARBA00001974"/>
    </source>
</evidence>
<evidence type="ECO:0000256" key="7">
    <source>
        <dbReference type="PIRSR" id="PIRSR000189-1"/>
    </source>
</evidence>
<dbReference type="Pfam" id="PF01266">
    <property type="entry name" value="DAO"/>
    <property type="match status" value="1"/>
</dbReference>
<dbReference type="EMBL" id="CH916372">
    <property type="protein sequence ID" value="EDV99184.1"/>
    <property type="molecule type" value="Genomic_DNA"/>
</dbReference>
<dbReference type="Gene3D" id="3.40.50.720">
    <property type="entry name" value="NAD(P)-binding Rossmann-like Domain"/>
    <property type="match status" value="1"/>
</dbReference>
<evidence type="ECO:0000256" key="4">
    <source>
        <dbReference type="ARBA" id="ARBA00022630"/>
    </source>
</evidence>
<name>B4JQK4_DROGR</name>
<dbReference type="FunCoup" id="B4JQK4">
    <property type="interactions" value="179"/>
</dbReference>
<protein>
    <submittedName>
        <fullName evidence="9">GH13713</fullName>
    </submittedName>
</protein>
<dbReference type="GO" id="GO:0071949">
    <property type="term" value="F:FAD binding"/>
    <property type="evidence" value="ECO:0007669"/>
    <property type="project" value="InterPro"/>
</dbReference>
<dbReference type="InterPro" id="IPR006181">
    <property type="entry name" value="D-amino_acid_oxidase_CS"/>
</dbReference>
<accession>B4JQK4</accession>
<feature type="binding site" evidence="7">
    <location>
        <position position="289"/>
    </location>
    <ligand>
        <name>D-dopa</name>
        <dbReference type="ChEBI" id="CHEBI:149689"/>
    </ligand>
</feature>
<evidence type="ECO:0000259" key="8">
    <source>
        <dbReference type="Pfam" id="PF01266"/>
    </source>
</evidence>
<dbReference type="InterPro" id="IPR006076">
    <property type="entry name" value="FAD-dep_OxRdtase"/>
</dbReference>
<dbReference type="Gene3D" id="3.30.9.10">
    <property type="entry name" value="D-Amino Acid Oxidase, subunit A, domain 2"/>
    <property type="match status" value="1"/>
</dbReference>
<feature type="domain" description="FAD dependent oxidoreductase" evidence="8">
    <location>
        <begin position="3"/>
        <end position="327"/>
    </location>
</feature>
<dbReference type="KEGG" id="dgr:6566884"/>
<dbReference type="PIRSF" id="PIRSF000189">
    <property type="entry name" value="D-aa_oxidase"/>
    <property type="match status" value="1"/>
</dbReference>